<dbReference type="InterPro" id="IPR003613">
    <property type="entry name" value="Ubox_domain"/>
</dbReference>
<comment type="caution">
    <text evidence="5">The sequence shown here is derived from an EMBL/GenBank/DDBJ whole genome shotgun (WGS) entry which is preliminary data.</text>
</comment>
<keyword evidence="6" id="KW-1185">Reference proteome</keyword>
<dbReference type="STRING" id="5627.A0A1C7MW97"/>
<dbReference type="Proteomes" id="UP000092993">
    <property type="component" value="Unassembled WGS sequence"/>
</dbReference>
<dbReference type="SUPFAM" id="SSF53300">
    <property type="entry name" value="vWA-like"/>
    <property type="match status" value="1"/>
</dbReference>
<dbReference type="InterPro" id="IPR002035">
    <property type="entry name" value="VWF_A"/>
</dbReference>
<dbReference type="Gene3D" id="3.10.110.10">
    <property type="entry name" value="Ubiquitin Conjugating Enzyme"/>
    <property type="match status" value="1"/>
</dbReference>
<accession>A0A1C7MW97</accession>
<dbReference type="SMART" id="SM00504">
    <property type="entry name" value="Ubox"/>
    <property type="match status" value="1"/>
</dbReference>
<feature type="compositionally biased region" description="Polar residues" evidence="2">
    <location>
        <begin position="24"/>
        <end position="37"/>
    </location>
</feature>
<evidence type="ECO:0000256" key="2">
    <source>
        <dbReference type="SAM" id="MobiDB-lite"/>
    </source>
</evidence>
<dbReference type="PROSITE" id="PS50127">
    <property type="entry name" value="UBC_2"/>
    <property type="match status" value="1"/>
</dbReference>
<evidence type="ECO:0000313" key="6">
    <source>
        <dbReference type="Proteomes" id="UP000092993"/>
    </source>
</evidence>
<dbReference type="Pfam" id="PF13519">
    <property type="entry name" value="VWA_2"/>
    <property type="match status" value="1"/>
</dbReference>
<evidence type="ECO:0000259" key="3">
    <source>
        <dbReference type="PROSITE" id="PS50127"/>
    </source>
</evidence>
<dbReference type="Gene3D" id="3.30.40.10">
    <property type="entry name" value="Zinc/RING finger domain, C3HC4 (zinc finger)"/>
    <property type="match status" value="1"/>
</dbReference>
<feature type="region of interest" description="Disordered" evidence="2">
    <location>
        <begin position="24"/>
        <end position="43"/>
    </location>
</feature>
<feature type="domain" description="VWFA" evidence="4">
    <location>
        <begin position="894"/>
        <end position="1072"/>
    </location>
</feature>
<dbReference type="GO" id="GO:0016567">
    <property type="term" value="P:protein ubiquitination"/>
    <property type="evidence" value="ECO:0007669"/>
    <property type="project" value="InterPro"/>
</dbReference>
<dbReference type="SMART" id="SM00212">
    <property type="entry name" value="UBCc"/>
    <property type="match status" value="1"/>
</dbReference>
<dbReference type="CDD" id="cd00198">
    <property type="entry name" value="vWFA"/>
    <property type="match status" value="1"/>
</dbReference>
<dbReference type="SUPFAM" id="SSF57850">
    <property type="entry name" value="RING/U-box"/>
    <property type="match status" value="1"/>
</dbReference>
<dbReference type="PANTHER" id="PTHR24067">
    <property type="entry name" value="UBIQUITIN-CONJUGATING ENZYME E2"/>
    <property type="match status" value="1"/>
</dbReference>
<dbReference type="InterPro" id="IPR016135">
    <property type="entry name" value="UBQ-conjugating_enzyme/RWD"/>
</dbReference>
<dbReference type="InterPro" id="IPR036465">
    <property type="entry name" value="vWFA_dom_sf"/>
</dbReference>
<dbReference type="SUPFAM" id="SSF54495">
    <property type="entry name" value="UBC-like"/>
    <property type="match status" value="1"/>
</dbReference>
<evidence type="ECO:0000256" key="1">
    <source>
        <dbReference type="ARBA" id="ARBA00022786"/>
    </source>
</evidence>
<feature type="domain" description="UBC core" evidence="3">
    <location>
        <begin position="1142"/>
        <end position="1287"/>
    </location>
</feature>
<evidence type="ECO:0000313" key="5">
    <source>
        <dbReference type="EMBL" id="OBZ79334.1"/>
    </source>
</evidence>
<dbReference type="CDD" id="cd23833">
    <property type="entry name" value="UBCc_ApmR795-like"/>
    <property type="match status" value="1"/>
</dbReference>
<dbReference type="OMA" id="AHGRICH"/>
<proteinExistence type="predicted"/>
<dbReference type="OrthoDB" id="10069349at2759"/>
<name>A0A1C7MW97_GRIFR</name>
<dbReference type="EMBL" id="LUGG01000001">
    <property type="protein sequence ID" value="OBZ79334.1"/>
    <property type="molecule type" value="Genomic_DNA"/>
</dbReference>
<gene>
    <name evidence="5" type="ORF">A0H81_00199</name>
</gene>
<keyword evidence="1" id="KW-0833">Ubl conjugation pathway</keyword>
<dbReference type="InterPro" id="IPR050113">
    <property type="entry name" value="Ub_conjugating_enzyme"/>
</dbReference>
<dbReference type="SMART" id="SM00327">
    <property type="entry name" value="VWA"/>
    <property type="match status" value="1"/>
</dbReference>
<organism evidence="5 6">
    <name type="scientific">Grifola frondosa</name>
    <name type="common">Maitake</name>
    <name type="synonym">Polyporus frondosus</name>
    <dbReference type="NCBI Taxonomy" id="5627"/>
    <lineage>
        <taxon>Eukaryota</taxon>
        <taxon>Fungi</taxon>
        <taxon>Dikarya</taxon>
        <taxon>Basidiomycota</taxon>
        <taxon>Agaricomycotina</taxon>
        <taxon>Agaricomycetes</taxon>
        <taxon>Polyporales</taxon>
        <taxon>Grifolaceae</taxon>
        <taxon>Grifola</taxon>
    </lineage>
</organism>
<dbReference type="Pfam" id="PF00179">
    <property type="entry name" value="UQ_con"/>
    <property type="match status" value="1"/>
</dbReference>
<evidence type="ECO:0000259" key="4">
    <source>
        <dbReference type="PROSITE" id="PS50234"/>
    </source>
</evidence>
<reference evidence="5 6" key="1">
    <citation type="submission" date="2016-03" db="EMBL/GenBank/DDBJ databases">
        <title>Whole genome sequencing of Grifola frondosa 9006-11.</title>
        <authorList>
            <person name="Min B."/>
            <person name="Park H."/>
            <person name="Kim J.-G."/>
            <person name="Cho H."/>
            <person name="Oh Y.-L."/>
            <person name="Kong W.-S."/>
            <person name="Choi I.-G."/>
        </authorList>
    </citation>
    <scope>NUCLEOTIDE SEQUENCE [LARGE SCALE GENOMIC DNA]</scope>
    <source>
        <strain evidence="5 6">9006-11</strain>
    </source>
</reference>
<sequence length="1300" mass="146211">MNTLTQRPKCPREAAAHARLLTRSLQRGASNSSTAQEKSMAPNAPRRIVHIHMLLSAQGALAEIRRSRVQNLHGTFRLPVREVPQRDQHLRMRGVTTYSMRIAIMAEYHPLKVSRRLSCILDFSRSSPIRPTSASHCDHTQVKLIDIEVVELLASKFAHLGPGLTVRMHGRERSGLVSFTHSTVVSICCTSRHTEFDGIVRFALNGLLPPPYEYRSALDLHTASSPIFNEEPNRTLAELGLDESVADGGEITFYVVKRNNTTKVAGSDKRIGKSAVYTVQDDWHPTVRQTDRGMATFLSSLLVFTNYLSGDEEAVRNMHDRVLLYILALSRFPPAVRALHILSENETILPEEIRAVSETMYHLALDAASPTITKGNTTRVFECARILFGVIIERAKRSWTFPSLGTQIIPPPLFSEVSLTCEISGEPLRDPVIYGGQIIERNAARIPYGMRVNRLFVVNEALDIPALQSYRLSTSPFSAAIDMANIEMQIHAPLSLTQVVTPALTLDEEGFNAVYISRGGPCAQPGEDIFLLRPCHGGEVGVDVNVVALRLNPIIEKRKAMGDWDIDAFGSSRTDRVDTREIEEAVVVALDLRFSKRRDQLNLALPNAKAFLVSLDCLRSVGRYIFVGEVMQRDRVPPAGDAARRRQRAVDTLDELQVIYTRLHWRRNQGESVESLTDQNLSMWEDFVAVAVNTVLSTELVNHLLLHLTNLYNDSANILLPNGVPERFIDPFSGEIFSDPVKANDGFIYERTHIETWRALHSTSPMDPTINLDKQSPLVPARDLKCSIMTFLHGRVQTMFHSNWRPLMIRIPRDNWEYIALPHTTSALSILFDLWYFSSVAPSLSRLWQGLQDRGDGRFCGHVLEPDTSLHLYRSRSLRATESPIDTLDLARRACYFMASGAQKSRLESRTMSRLDIVKQAFEAFVNKSEVFDHPIAIGLVTFGREVREVQKITLLKEQFRNTLRSLEADGDTPLYDSLSVAHSMLTAFKAEHPSSALRIICLTDGFDVGSKTAAHTIAAKLQRSGVVIDSIVVQTGDAPNRVHPMSVVTGGYSFCVDTLENALNTVELETVLRIKDRVERERKPVVQNAWDLLRYNNPLYYPMDIVTTETCPERKPHARLHENVLSAQKAAARGVPPFSTDRQRRLMQEIRDVVKSPHPAIDVYAGDDLAFWKIVIEAPEGSPYEGGTFLAYIDFSPDYPRVPPEIRFVTKILHPNINRHGKVCHAALDRSWLVDMTMSLIFQILYGILLTPDTDNPLDLHATMEYNDDTGHHALKVQNLVRKFASKTRPQWRAEMEGE</sequence>
<dbReference type="InterPro" id="IPR000608">
    <property type="entry name" value="UBC"/>
</dbReference>
<dbReference type="GO" id="GO:0004842">
    <property type="term" value="F:ubiquitin-protein transferase activity"/>
    <property type="evidence" value="ECO:0007669"/>
    <property type="project" value="InterPro"/>
</dbReference>
<dbReference type="InterPro" id="IPR013083">
    <property type="entry name" value="Znf_RING/FYVE/PHD"/>
</dbReference>
<dbReference type="PROSITE" id="PS50234">
    <property type="entry name" value="VWFA"/>
    <property type="match status" value="1"/>
</dbReference>
<evidence type="ECO:0008006" key="7">
    <source>
        <dbReference type="Google" id="ProtNLM"/>
    </source>
</evidence>
<dbReference type="Gene3D" id="3.40.50.410">
    <property type="entry name" value="von Willebrand factor, type A domain"/>
    <property type="match status" value="1"/>
</dbReference>
<dbReference type="Pfam" id="PF04564">
    <property type="entry name" value="U-box"/>
    <property type="match status" value="1"/>
</dbReference>
<protein>
    <recommendedName>
        <fullName evidence="7">UBC core domain-containing protein</fullName>
    </recommendedName>
</protein>